<accession>A0A5D2MKJ4</accession>
<sequence>MLQFLLCYYTPVWVRGVGRGSCDIGFLDELSSF</sequence>
<gene>
    <name evidence="1" type="ORF">ES332_A13G144800v1</name>
</gene>
<dbReference type="Proteomes" id="UP000322667">
    <property type="component" value="Chromosome A13"/>
</dbReference>
<organism evidence="1 2">
    <name type="scientific">Gossypium tomentosum</name>
    <name type="common">Hawaiian cotton</name>
    <name type="synonym">Gossypium sandvicense</name>
    <dbReference type="NCBI Taxonomy" id="34277"/>
    <lineage>
        <taxon>Eukaryota</taxon>
        <taxon>Viridiplantae</taxon>
        <taxon>Streptophyta</taxon>
        <taxon>Embryophyta</taxon>
        <taxon>Tracheophyta</taxon>
        <taxon>Spermatophyta</taxon>
        <taxon>Magnoliopsida</taxon>
        <taxon>eudicotyledons</taxon>
        <taxon>Gunneridae</taxon>
        <taxon>Pentapetalae</taxon>
        <taxon>rosids</taxon>
        <taxon>malvids</taxon>
        <taxon>Malvales</taxon>
        <taxon>Malvaceae</taxon>
        <taxon>Malvoideae</taxon>
        <taxon>Gossypium</taxon>
    </lineage>
</organism>
<evidence type="ECO:0000313" key="1">
    <source>
        <dbReference type="EMBL" id="TYH91900.1"/>
    </source>
</evidence>
<proteinExistence type="predicted"/>
<evidence type="ECO:0000313" key="2">
    <source>
        <dbReference type="Proteomes" id="UP000322667"/>
    </source>
</evidence>
<name>A0A5D2MKJ4_GOSTO</name>
<dbReference type="EMBL" id="CM017622">
    <property type="protein sequence ID" value="TYH91900.1"/>
    <property type="molecule type" value="Genomic_DNA"/>
</dbReference>
<keyword evidence="2" id="KW-1185">Reference proteome</keyword>
<dbReference type="AlphaFoldDB" id="A0A5D2MKJ4"/>
<reference evidence="1 2" key="1">
    <citation type="submission" date="2019-07" db="EMBL/GenBank/DDBJ databases">
        <title>WGS assembly of Gossypium tomentosum.</title>
        <authorList>
            <person name="Chen Z.J."/>
            <person name="Sreedasyam A."/>
            <person name="Ando A."/>
            <person name="Song Q."/>
            <person name="De L."/>
            <person name="Hulse-Kemp A."/>
            <person name="Ding M."/>
            <person name="Ye W."/>
            <person name="Kirkbride R."/>
            <person name="Jenkins J."/>
            <person name="Plott C."/>
            <person name="Lovell J."/>
            <person name="Lin Y.-M."/>
            <person name="Vaughn R."/>
            <person name="Liu B."/>
            <person name="Li W."/>
            <person name="Simpson S."/>
            <person name="Scheffler B."/>
            <person name="Saski C."/>
            <person name="Grover C."/>
            <person name="Hu G."/>
            <person name="Conover J."/>
            <person name="Carlson J."/>
            <person name="Shu S."/>
            <person name="Boston L."/>
            <person name="Williams M."/>
            <person name="Peterson D."/>
            <person name="Mcgee K."/>
            <person name="Jones D."/>
            <person name="Wendel J."/>
            <person name="Stelly D."/>
            <person name="Grimwood J."/>
            <person name="Schmutz J."/>
        </authorList>
    </citation>
    <scope>NUCLEOTIDE SEQUENCE [LARGE SCALE GENOMIC DNA]</scope>
    <source>
        <strain evidence="1">7179.01</strain>
    </source>
</reference>
<protein>
    <submittedName>
        <fullName evidence="1">Uncharacterized protein</fullName>
    </submittedName>
</protein>